<keyword evidence="1" id="KW-1133">Transmembrane helix</keyword>
<organism evidence="2 3">
    <name type="scientific">Rubroshorea leprosula</name>
    <dbReference type="NCBI Taxonomy" id="152421"/>
    <lineage>
        <taxon>Eukaryota</taxon>
        <taxon>Viridiplantae</taxon>
        <taxon>Streptophyta</taxon>
        <taxon>Embryophyta</taxon>
        <taxon>Tracheophyta</taxon>
        <taxon>Spermatophyta</taxon>
        <taxon>Magnoliopsida</taxon>
        <taxon>eudicotyledons</taxon>
        <taxon>Gunneridae</taxon>
        <taxon>Pentapetalae</taxon>
        <taxon>rosids</taxon>
        <taxon>malvids</taxon>
        <taxon>Malvales</taxon>
        <taxon>Dipterocarpaceae</taxon>
        <taxon>Rubroshorea</taxon>
    </lineage>
</organism>
<feature type="transmembrane region" description="Helical" evidence="1">
    <location>
        <begin position="115"/>
        <end position="133"/>
    </location>
</feature>
<keyword evidence="1" id="KW-0472">Membrane</keyword>
<dbReference type="EMBL" id="BPVZ01000016">
    <property type="protein sequence ID" value="GKV00909.1"/>
    <property type="molecule type" value="Genomic_DNA"/>
</dbReference>
<reference evidence="2 3" key="1">
    <citation type="journal article" date="2021" name="Commun. Biol.">
        <title>The genome of Shorea leprosula (Dipterocarpaceae) highlights the ecological relevance of drought in aseasonal tropical rainforests.</title>
        <authorList>
            <person name="Ng K.K.S."/>
            <person name="Kobayashi M.J."/>
            <person name="Fawcett J.A."/>
            <person name="Hatakeyama M."/>
            <person name="Paape T."/>
            <person name="Ng C.H."/>
            <person name="Ang C.C."/>
            <person name="Tnah L.H."/>
            <person name="Lee C.T."/>
            <person name="Nishiyama T."/>
            <person name="Sese J."/>
            <person name="O'Brien M.J."/>
            <person name="Copetti D."/>
            <person name="Mohd Noor M.I."/>
            <person name="Ong R.C."/>
            <person name="Putra M."/>
            <person name="Sireger I.Z."/>
            <person name="Indrioko S."/>
            <person name="Kosugi Y."/>
            <person name="Izuno A."/>
            <person name="Isagi Y."/>
            <person name="Lee S.L."/>
            <person name="Shimizu K.K."/>
        </authorList>
    </citation>
    <scope>NUCLEOTIDE SEQUENCE [LARGE SCALE GENOMIC DNA]</scope>
    <source>
        <strain evidence="2">214</strain>
    </source>
</reference>
<sequence>MLEQLGSPAAQACWSRHVLPPPMTLRGYSVSSDDPSGSVGFGVPFRSGDPRLPCRYWEVLAVFPVLATVGLDLCRGVLEILRHPLRSSLKGVPWLDRSTSGCSSDFTSLPPMHRAYSALLLQFVLFCVCYLYPFG</sequence>
<gene>
    <name evidence="2" type="ORF">SLEP1_g13519</name>
</gene>
<evidence type="ECO:0000313" key="2">
    <source>
        <dbReference type="EMBL" id="GKV00909.1"/>
    </source>
</evidence>
<keyword evidence="1" id="KW-0812">Transmembrane</keyword>
<evidence type="ECO:0000313" key="3">
    <source>
        <dbReference type="Proteomes" id="UP001054252"/>
    </source>
</evidence>
<protein>
    <submittedName>
        <fullName evidence="2">Uncharacterized protein</fullName>
    </submittedName>
</protein>
<dbReference type="Proteomes" id="UP001054252">
    <property type="component" value="Unassembled WGS sequence"/>
</dbReference>
<keyword evidence="3" id="KW-1185">Reference proteome</keyword>
<proteinExistence type="predicted"/>
<name>A0AAV5IRS2_9ROSI</name>
<comment type="caution">
    <text evidence="2">The sequence shown here is derived from an EMBL/GenBank/DDBJ whole genome shotgun (WGS) entry which is preliminary data.</text>
</comment>
<accession>A0AAV5IRS2</accession>
<evidence type="ECO:0000256" key="1">
    <source>
        <dbReference type="SAM" id="Phobius"/>
    </source>
</evidence>
<dbReference type="AlphaFoldDB" id="A0AAV5IRS2"/>